<feature type="transmembrane region" description="Helical" evidence="2">
    <location>
        <begin position="52"/>
        <end position="75"/>
    </location>
</feature>
<evidence type="ECO:0000256" key="2">
    <source>
        <dbReference type="SAM" id="Phobius"/>
    </source>
</evidence>
<evidence type="ECO:0000256" key="1">
    <source>
        <dbReference type="SAM" id="MobiDB-lite"/>
    </source>
</evidence>
<dbReference type="EMBL" id="BMXK01000005">
    <property type="protein sequence ID" value="GHD05294.1"/>
    <property type="molecule type" value="Genomic_DNA"/>
</dbReference>
<sequence length="272" mass="28852">MTDPDQQKIPNEPHRAVLRTAVGATVVIAIGAFILSFAALTDLAERSGIESHLAWIWPIIVDGMIVAATVAIVALNGHPRKALIYPWALLFFGALVSTAANSVHAILTVESTQSGIPPVVSALVAAMPPVVLLAITHLTVHMYQRRAEAAQLRDERQAVLDAEYAESAEAKAAERAGIEAEVDARYREFYESQLNERIHALHAEWTAAEQADPAAAAAEGLEPAFDQYDDAARGSAAPAPAAARAASDGPAPLYDDTWERIAPGTPSPGSRA</sequence>
<organism evidence="3 4">
    <name type="scientific">Zhihengliuella salsuginis</name>
    <dbReference type="NCBI Taxonomy" id="578222"/>
    <lineage>
        <taxon>Bacteria</taxon>
        <taxon>Bacillati</taxon>
        <taxon>Actinomycetota</taxon>
        <taxon>Actinomycetes</taxon>
        <taxon>Micrococcales</taxon>
        <taxon>Micrococcaceae</taxon>
        <taxon>Zhihengliuella</taxon>
    </lineage>
</organism>
<comment type="caution">
    <text evidence="3">The sequence shown here is derived from an EMBL/GenBank/DDBJ whole genome shotgun (WGS) entry which is preliminary data.</text>
</comment>
<keyword evidence="2" id="KW-1133">Transmembrane helix</keyword>
<reference evidence="4" key="1">
    <citation type="journal article" date="2019" name="Int. J. Syst. Evol. Microbiol.">
        <title>The Global Catalogue of Microorganisms (GCM) 10K type strain sequencing project: providing services to taxonomists for standard genome sequencing and annotation.</title>
        <authorList>
            <consortium name="The Broad Institute Genomics Platform"/>
            <consortium name="The Broad Institute Genome Sequencing Center for Infectious Disease"/>
            <person name="Wu L."/>
            <person name="Ma J."/>
        </authorList>
    </citation>
    <scope>NUCLEOTIDE SEQUENCE [LARGE SCALE GENOMIC DNA]</scope>
    <source>
        <strain evidence="4">KCTC 19466</strain>
    </source>
</reference>
<dbReference type="InterPro" id="IPR021235">
    <property type="entry name" value="DUF2637"/>
</dbReference>
<keyword evidence="4" id="KW-1185">Reference proteome</keyword>
<feature type="compositionally biased region" description="Low complexity" evidence="1">
    <location>
        <begin position="233"/>
        <end position="252"/>
    </location>
</feature>
<feature type="transmembrane region" description="Helical" evidence="2">
    <location>
        <begin position="87"/>
        <end position="107"/>
    </location>
</feature>
<name>A0ABQ3GI19_9MICC</name>
<keyword evidence="2" id="KW-0472">Membrane</keyword>
<accession>A0ABQ3GI19</accession>
<evidence type="ECO:0008006" key="5">
    <source>
        <dbReference type="Google" id="ProtNLM"/>
    </source>
</evidence>
<evidence type="ECO:0000313" key="4">
    <source>
        <dbReference type="Proteomes" id="UP000642819"/>
    </source>
</evidence>
<gene>
    <name evidence="3" type="ORF">GCM10008096_13990</name>
</gene>
<keyword evidence="2" id="KW-0812">Transmembrane</keyword>
<dbReference type="Pfam" id="PF10935">
    <property type="entry name" value="DUF2637"/>
    <property type="match status" value="1"/>
</dbReference>
<dbReference type="Proteomes" id="UP000642819">
    <property type="component" value="Unassembled WGS sequence"/>
</dbReference>
<proteinExistence type="predicted"/>
<evidence type="ECO:0000313" key="3">
    <source>
        <dbReference type="EMBL" id="GHD05294.1"/>
    </source>
</evidence>
<protein>
    <recommendedName>
        <fullName evidence="5">DUF2637 domain-containing protein</fullName>
    </recommendedName>
</protein>
<dbReference type="RefSeq" id="WP_189349418.1">
    <property type="nucleotide sequence ID" value="NZ_BMXK01000005.1"/>
</dbReference>
<feature type="transmembrane region" description="Helical" evidence="2">
    <location>
        <begin position="21"/>
        <end position="40"/>
    </location>
</feature>
<feature type="transmembrane region" description="Helical" evidence="2">
    <location>
        <begin position="119"/>
        <end position="143"/>
    </location>
</feature>
<feature type="region of interest" description="Disordered" evidence="1">
    <location>
        <begin position="229"/>
        <end position="272"/>
    </location>
</feature>